<proteinExistence type="predicted"/>
<comment type="caution">
    <text evidence="1">The sequence shown here is derived from an EMBL/GenBank/DDBJ whole genome shotgun (WGS) entry which is preliminary data.</text>
</comment>
<keyword evidence="2" id="KW-1185">Reference proteome</keyword>
<dbReference type="EMBL" id="LJIJ01004530">
    <property type="protein sequence ID" value="ODM87861.1"/>
    <property type="molecule type" value="Genomic_DNA"/>
</dbReference>
<dbReference type="Proteomes" id="UP000094527">
    <property type="component" value="Unassembled WGS sequence"/>
</dbReference>
<dbReference type="OMA" id="FINNIPM"/>
<name>A0A1D2M4M7_ORCCI</name>
<organism evidence="1 2">
    <name type="scientific">Orchesella cincta</name>
    <name type="common">Springtail</name>
    <name type="synonym">Podura cincta</name>
    <dbReference type="NCBI Taxonomy" id="48709"/>
    <lineage>
        <taxon>Eukaryota</taxon>
        <taxon>Metazoa</taxon>
        <taxon>Ecdysozoa</taxon>
        <taxon>Arthropoda</taxon>
        <taxon>Hexapoda</taxon>
        <taxon>Collembola</taxon>
        <taxon>Entomobryomorpha</taxon>
        <taxon>Entomobryoidea</taxon>
        <taxon>Orchesellidae</taxon>
        <taxon>Orchesellinae</taxon>
        <taxon>Orchesella</taxon>
    </lineage>
</organism>
<sequence length="84" mass="9821">MTDNFLLYDSGASNKRILIFGTMKNLRHMENSTEWFSDGTFKVAPLLFDQLYTIHVLRFQKVIPMVYALLPNRLETTYVKMLTA</sequence>
<reference evidence="1 2" key="1">
    <citation type="journal article" date="2016" name="Genome Biol. Evol.">
        <title>Gene Family Evolution Reflects Adaptation to Soil Environmental Stressors in the Genome of the Collembolan Orchesella cincta.</title>
        <authorList>
            <person name="Faddeeva-Vakhrusheva A."/>
            <person name="Derks M.F."/>
            <person name="Anvar S.Y."/>
            <person name="Agamennone V."/>
            <person name="Suring W."/>
            <person name="Smit S."/>
            <person name="van Straalen N.M."/>
            <person name="Roelofs D."/>
        </authorList>
    </citation>
    <scope>NUCLEOTIDE SEQUENCE [LARGE SCALE GENOMIC DNA]</scope>
    <source>
        <tissue evidence="1">Mixed pool</tissue>
    </source>
</reference>
<evidence type="ECO:0000313" key="1">
    <source>
        <dbReference type="EMBL" id="ODM87861.1"/>
    </source>
</evidence>
<accession>A0A1D2M4M7</accession>
<evidence type="ECO:0000313" key="2">
    <source>
        <dbReference type="Proteomes" id="UP000094527"/>
    </source>
</evidence>
<dbReference type="AlphaFoldDB" id="A0A1D2M4M7"/>
<dbReference type="OrthoDB" id="93990at2759"/>
<protein>
    <submittedName>
        <fullName evidence="1">Uncharacterized protein</fullName>
    </submittedName>
</protein>
<gene>
    <name evidence="1" type="ORF">Ocin01_18821</name>
</gene>